<sequence length="71" mass="7927">MNVLDAFEVAGYQIVGKSGKSMDSVSRCDVLQRIRRGEQAIFSIFFRPYPCSEGTEKSSSVNGLFCEIEEL</sequence>
<gene>
    <name evidence="1" type="ORF">H8704_11445</name>
</gene>
<dbReference type="Proteomes" id="UP000606193">
    <property type="component" value="Unassembled WGS sequence"/>
</dbReference>
<comment type="caution">
    <text evidence="1">The sequence shown here is derived from an EMBL/GenBank/DDBJ whole genome shotgun (WGS) entry which is preliminary data.</text>
</comment>
<evidence type="ECO:0000313" key="1">
    <source>
        <dbReference type="EMBL" id="MBC8563228.1"/>
    </source>
</evidence>
<protein>
    <submittedName>
        <fullName evidence="1">Uncharacterized protein</fullName>
    </submittedName>
</protein>
<organism evidence="1 2">
    <name type="scientific">Jutongia huaianensis</name>
    <dbReference type="NCBI Taxonomy" id="2763668"/>
    <lineage>
        <taxon>Bacteria</taxon>
        <taxon>Bacillati</taxon>
        <taxon>Bacillota</taxon>
        <taxon>Clostridia</taxon>
        <taxon>Lachnospirales</taxon>
        <taxon>Lachnospiraceae</taxon>
        <taxon>Jutongia</taxon>
    </lineage>
</organism>
<dbReference type="EMBL" id="JACRSX010000018">
    <property type="protein sequence ID" value="MBC8563228.1"/>
    <property type="molecule type" value="Genomic_DNA"/>
</dbReference>
<accession>A0ABR7N5F3</accession>
<evidence type="ECO:0000313" key="2">
    <source>
        <dbReference type="Proteomes" id="UP000606193"/>
    </source>
</evidence>
<dbReference type="RefSeq" id="WP_249298353.1">
    <property type="nucleotide sequence ID" value="NZ_JACRSX010000018.1"/>
</dbReference>
<proteinExistence type="predicted"/>
<name>A0ABR7N5F3_9FIRM</name>
<keyword evidence="2" id="KW-1185">Reference proteome</keyword>
<reference evidence="1 2" key="1">
    <citation type="submission" date="2020-08" db="EMBL/GenBank/DDBJ databases">
        <title>Genome public.</title>
        <authorList>
            <person name="Liu C."/>
            <person name="Sun Q."/>
        </authorList>
    </citation>
    <scope>NUCLEOTIDE SEQUENCE [LARGE SCALE GENOMIC DNA]</scope>
    <source>
        <strain evidence="1 2">NSJ-37</strain>
    </source>
</reference>